<accession>A0A1B0A4Q6</accession>
<protein>
    <submittedName>
        <fullName evidence="1">Uncharacterized protein</fullName>
    </submittedName>
</protein>
<dbReference type="VEuPathDB" id="VectorBase:GPAI034423"/>
<evidence type="ECO:0000313" key="1">
    <source>
        <dbReference type="EnsemblMetazoa" id="GPAI034423-PA"/>
    </source>
</evidence>
<dbReference type="AlphaFoldDB" id="A0A1B0A4Q6"/>
<dbReference type="Proteomes" id="UP000092445">
    <property type="component" value="Unassembled WGS sequence"/>
</dbReference>
<reference evidence="2" key="1">
    <citation type="submission" date="2014-03" db="EMBL/GenBank/DDBJ databases">
        <authorList>
            <person name="Aksoy S."/>
            <person name="Warren W."/>
            <person name="Wilson R.K."/>
        </authorList>
    </citation>
    <scope>NUCLEOTIDE SEQUENCE [LARGE SCALE GENOMIC DNA]</scope>
    <source>
        <strain evidence="2">IAEA</strain>
    </source>
</reference>
<reference evidence="1" key="2">
    <citation type="submission" date="2020-05" db="UniProtKB">
        <authorList>
            <consortium name="EnsemblMetazoa"/>
        </authorList>
    </citation>
    <scope>IDENTIFICATION</scope>
    <source>
        <strain evidence="1">IAEA</strain>
    </source>
</reference>
<organism evidence="1 2">
    <name type="scientific">Glossina pallidipes</name>
    <name type="common">Tsetse fly</name>
    <dbReference type="NCBI Taxonomy" id="7398"/>
    <lineage>
        <taxon>Eukaryota</taxon>
        <taxon>Metazoa</taxon>
        <taxon>Ecdysozoa</taxon>
        <taxon>Arthropoda</taxon>
        <taxon>Hexapoda</taxon>
        <taxon>Insecta</taxon>
        <taxon>Pterygota</taxon>
        <taxon>Neoptera</taxon>
        <taxon>Endopterygota</taxon>
        <taxon>Diptera</taxon>
        <taxon>Brachycera</taxon>
        <taxon>Muscomorpha</taxon>
        <taxon>Hippoboscoidea</taxon>
        <taxon>Glossinidae</taxon>
        <taxon>Glossina</taxon>
    </lineage>
</organism>
<dbReference type="EnsemblMetazoa" id="GPAI034423-RA">
    <property type="protein sequence ID" value="GPAI034423-PA"/>
    <property type="gene ID" value="GPAI034423"/>
</dbReference>
<keyword evidence="2" id="KW-1185">Reference proteome</keyword>
<sequence>MIKMFSLSFAGKLQKDYFLSHIGGLLRISIMSIKDSRYRGSFNEQNALMISNRLRLTPCSGPTNTSRYVIPNKGISTKRALAAFRYCLVSNVLAERNFVIST</sequence>
<name>A0A1B0A4Q6_GLOPL</name>
<proteinExistence type="predicted"/>
<evidence type="ECO:0000313" key="2">
    <source>
        <dbReference type="Proteomes" id="UP000092445"/>
    </source>
</evidence>